<gene>
    <name evidence="2" type="ORF">POCTA_138.1.T1500142</name>
</gene>
<keyword evidence="1" id="KW-0853">WD repeat</keyword>
<evidence type="ECO:0000313" key="2">
    <source>
        <dbReference type="EMBL" id="CAD8210377.1"/>
    </source>
</evidence>
<dbReference type="OMA" id="ITCKSTR"/>
<dbReference type="PROSITE" id="PS00678">
    <property type="entry name" value="WD_REPEATS_1"/>
    <property type="match status" value="1"/>
</dbReference>
<evidence type="ECO:0008006" key="4">
    <source>
        <dbReference type="Google" id="ProtNLM"/>
    </source>
</evidence>
<dbReference type="Proteomes" id="UP000683925">
    <property type="component" value="Unassembled WGS sequence"/>
</dbReference>
<dbReference type="AlphaFoldDB" id="A0A8S1YC65"/>
<accession>A0A8S1YC65</accession>
<feature type="repeat" description="WD" evidence="1">
    <location>
        <begin position="292"/>
        <end position="333"/>
    </location>
</feature>
<evidence type="ECO:0000313" key="3">
    <source>
        <dbReference type="Proteomes" id="UP000683925"/>
    </source>
</evidence>
<dbReference type="Pfam" id="PF00400">
    <property type="entry name" value="WD40"/>
    <property type="match status" value="2"/>
</dbReference>
<proteinExistence type="predicted"/>
<name>A0A8S1YC65_PAROT</name>
<dbReference type="PROSITE" id="PS50082">
    <property type="entry name" value="WD_REPEATS_2"/>
    <property type="match status" value="2"/>
</dbReference>
<protein>
    <recommendedName>
        <fullName evidence="4">WD domain, G-beta repeat protein</fullName>
    </recommendedName>
</protein>
<dbReference type="PROSITE" id="PS50294">
    <property type="entry name" value="WD_REPEATS_REGION"/>
    <property type="match status" value="1"/>
</dbReference>
<organism evidence="2 3">
    <name type="scientific">Paramecium octaurelia</name>
    <dbReference type="NCBI Taxonomy" id="43137"/>
    <lineage>
        <taxon>Eukaryota</taxon>
        <taxon>Sar</taxon>
        <taxon>Alveolata</taxon>
        <taxon>Ciliophora</taxon>
        <taxon>Intramacronucleata</taxon>
        <taxon>Oligohymenophorea</taxon>
        <taxon>Peniculida</taxon>
        <taxon>Parameciidae</taxon>
        <taxon>Paramecium</taxon>
    </lineage>
</organism>
<feature type="repeat" description="WD" evidence="1">
    <location>
        <begin position="247"/>
        <end position="279"/>
    </location>
</feature>
<dbReference type="SMART" id="SM00320">
    <property type="entry name" value="WD40"/>
    <property type="match status" value="4"/>
</dbReference>
<reference evidence="2" key="1">
    <citation type="submission" date="2021-01" db="EMBL/GenBank/DDBJ databases">
        <authorList>
            <consortium name="Genoscope - CEA"/>
            <person name="William W."/>
        </authorList>
    </citation>
    <scope>NUCLEOTIDE SEQUENCE</scope>
</reference>
<dbReference type="GO" id="GO:0016226">
    <property type="term" value="P:iron-sulfur cluster assembly"/>
    <property type="evidence" value="ECO:0007669"/>
    <property type="project" value="TreeGrafter"/>
</dbReference>
<sequence>MQHQFSNLACKNNHDQPITKVRLGKQLTQTDRFLCDLCNEQQPNEQILDITLVQQIINDFKKKQQESKELFLRFKSKQIYRVESNVSTLISSLIQILKELQKITENWKYYIESIDQQNCPSDFKLDVDNLIFNKWDDELKEYFVNIEEKNLNWIQKIQSKLNLFCNFQEIENCKLILQESIVLDDISPVRVKDNSISLALIYNSSFQNETCNAISINRTGKLIATCKEYNITIWDFVDGKMKSLTQLDRHKDYVSCLVFSKKVDSLISASYDKTIFCWKQLDKTKWICSQLHFQHTGPINCILLNQNENQLISGSSDQKIIIWDVDLNQNKLNYSYPLQLTAGDVEGLTMNKSETILVSCQNNKSIIIWSKGNDEKWKFQSTVTKLVQEFGSRISFLNDNQFIWVSGERESLDCICVFYNNNGQFFENQQKRIKLLKNNKEFDFHLFPICYNQEKKIMIVKHKIRIYVLRQYPDDEIKIAGVITCKSTRIFGSLTNDGQFLVYWDANGSNSGGGQYYIYKI</sequence>
<evidence type="ECO:0000256" key="1">
    <source>
        <dbReference type="PROSITE-ProRule" id="PRU00221"/>
    </source>
</evidence>
<dbReference type="PANTHER" id="PTHR19920:SF0">
    <property type="entry name" value="CYTOSOLIC IRON-SULFUR PROTEIN ASSEMBLY PROTEIN CIAO1-RELATED"/>
    <property type="match status" value="1"/>
</dbReference>
<dbReference type="GO" id="GO:0097361">
    <property type="term" value="C:cytosolic [4Fe-4S] assembly targeting complex"/>
    <property type="evidence" value="ECO:0007669"/>
    <property type="project" value="TreeGrafter"/>
</dbReference>
<dbReference type="OrthoDB" id="304872at2759"/>
<keyword evidence="3" id="KW-1185">Reference proteome</keyword>
<dbReference type="InterPro" id="IPR019775">
    <property type="entry name" value="WD40_repeat_CS"/>
</dbReference>
<dbReference type="InterPro" id="IPR001680">
    <property type="entry name" value="WD40_rpt"/>
</dbReference>
<comment type="caution">
    <text evidence="2">The sequence shown here is derived from an EMBL/GenBank/DDBJ whole genome shotgun (WGS) entry which is preliminary data.</text>
</comment>
<dbReference type="EMBL" id="CAJJDP010000152">
    <property type="protein sequence ID" value="CAD8210377.1"/>
    <property type="molecule type" value="Genomic_DNA"/>
</dbReference>
<dbReference type="PANTHER" id="PTHR19920">
    <property type="entry name" value="WD40 PROTEIN CIAO1"/>
    <property type="match status" value="1"/>
</dbReference>